<dbReference type="OrthoDB" id="9814012at2"/>
<evidence type="ECO:0000313" key="6">
    <source>
        <dbReference type="EMBL" id="PWS35799.1"/>
    </source>
</evidence>
<dbReference type="GO" id="GO:0051119">
    <property type="term" value="F:sugar transmembrane transporter activity"/>
    <property type="evidence" value="ECO:0007669"/>
    <property type="project" value="InterPro"/>
</dbReference>
<protein>
    <recommendedName>
        <fullName evidence="8">MtN3 and saliva related transmembrane protein</fullName>
    </recommendedName>
</protein>
<keyword evidence="4 5" id="KW-0472">Membrane</keyword>
<dbReference type="EMBL" id="QGNA01000004">
    <property type="protein sequence ID" value="PWS35799.1"/>
    <property type="molecule type" value="Genomic_DNA"/>
</dbReference>
<dbReference type="InterPro" id="IPR006603">
    <property type="entry name" value="PQ-loop_rpt"/>
</dbReference>
<evidence type="ECO:0008006" key="8">
    <source>
        <dbReference type="Google" id="ProtNLM"/>
    </source>
</evidence>
<comment type="caution">
    <text evidence="6">The sequence shown here is derived from an EMBL/GenBank/DDBJ whole genome shotgun (WGS) entry which is preliminary data.</text>
</comment>
<gene>
    <name evidence="6" type="ORF">DFH01_19680</name>
</gene>
<dbReference type="InterPro" id="IPR047662">
    <property type="entry name" value="SemiSWEET"/>
</dbReference>
<evidence type="ECO:0000256" key="1">
    <source>
        <dbReference type="ARBA" id="ARBA00004141"/>
    </source>
</evidence>
<comment type="subcellular location">
    <subcellularLocation>
        <location evidence="1">Membrane</location>
        <topology evidence="1">Multi-pass membrane protein</topology>
    </subcellularLocation>
</comment>
<evidence type="ECO:0000313" key="7">
    <source>
        <dbReference type="Proteomes" id="UP000245765"/>
    </source>
</evidence>
<name>A0A317FCX3_9PROT</name>
<dbReference type="GO" id="GO:0016020">
    <property type="term" value="C:membrane"/>
    <property type="evidence" value="ECO:0007669"/>
    <property type="project" value="UniProtKB-SubCell"/>
</dbReference>
<dbReference type="RefSeq" id="WP_109872165.1">
    <property type="nucleotide sequence ID" value="NZ_QGNA01000004.1"/>
</dbReference>
<keyword evidence="7" id="KW-1185">Reference proteome</keyword>
<evidence type="ECO:0000256" key="5">
    <source>
        <dbReference type="SAM" id="Phobius"/>
    </source>
</evidence>
<sequence>MHRQPPDAGKGDRRVDPVELIGLLAGVLTTSAFVPQALQTWRTRSARDVNLGLIVLLVVGNSLWFAYGALVGSWGLVAANIVTVPLCALILWVKLSAAAR</sequence>
<keyword evidence="3 5" id="KW-1133">Transmembrane helix</keyword>
<organism evidence="6 7">
    <name type="scientific">Falsiroseomonas bella</name>
    <dbReference type="NCBI Taxonomy" id="2184016"/>
    <lineage>
        <taxon>Bacteria</taxon>
        <taxon>Pseudomonadati</taxon>
        <taxon>Pseudomonadota</taxon>
        <taxon>Alphaproteobacteria</taxon>
        <taxon>Acetobacterales</taxon>
        <taxon>Roseomonadaceae</taxon>
        <taxon>Falsiroseomonas</taxon>
    </lineage>
</organism>
<reference evidence="7" key="1">
    <citation type="submission" date="2018-05" db="EMBL/GenBank/DDBJ databases">
        <authorList>
            <person name="Du Z."/>
            <person name="Wang X."/>
        </authorList>
    </citation>
    <scope>NUCLEOTIDE SEQUENCE [LARGE SCALE GENOMIC DNA]</scope>
    <source>
        <strain evidence="7">CQN31</strain>
    </source>
</reference>
<keyword evidence="2 5" id="KW-0812">Transmembrane</keyword>
<evidence type="ECO:0000256" key="3">
    <source>
        <dbReference type="ARBA" id="ARBA00022989"/>
    </source>
</evidence>
<dbReference type="Proteomes" id="UP000245765">
    <property type="component" value="Unassembled WGS sequence"/>
</dbReference>
<feature type="transmembrane region" description="Helical" evidence="5">
    <location>
        <begin position="73"/>
        <end position="93"/>
    </location>
</feature>
<dbReference type="Gene3D" id="1.20.1280.290">
    <property type="match status" value="1"/>
</dbReference>
<dbReference type="NCBIfam" id="NF037968">
    <property type="entry name" value="SemiSWEET_2"/>
    <property type="match status" value="1"/>
</dbReference>
<feature type="transmembrane region" description="Helical" evidence="5">
    <location>
        <begin position="50"/>
        <end position="67"/>
    </location>
</feature>
<evidence type="ECO:0000256" key="2">
    <source>
        <dbReference type="ARBA" id="ARBA00022692"/>
    </source>
</evidence>
<proteinExistence type="predicted"/>
<evidence type="ECO:0000256" key="4">
    <source>
        <dbReference type="ARBA" id="ARBA00023136"/>
    </source>
</evidence>
<accession>A0A317FCX3</accession>
<dbReference type="Pfam" id="PF04193">
    <property type="entry name" value="PQ-loop"/>
    <property type="match status" value="1"/>
</dbReference>
<dbReference type="AlphaFoldDB" id="A0A317FCX3"/>